<dbReference type="Proteomes" id="UP000837857">
    <property type="component" value="Unassembled WGS sequence"/>
</dbReference>
<feature type="region of interest" description="Disordered" evidence="1">
    <location>
        <begin position="1"/>
        <end position="65"/>
    </location>
</feature>
<evidence type="ECO:0000256" key="1">
    <source>
        <dbReference type="SAM" id="MobiDB-lite"/>
    </source>
</evidence>
<reference evidence="2" key="1">
    <citation type="submission" date="2022-03" db="EMBL/GenBank/DDBJ databases">
        <authorList>
            <person name="Martin H S."/>
        </authorList>
    </citation>
    <scope>NUCLEOTIDE SEQUENCE [LARGE SCALE GENOMIC DNA]</scope>
</reference>
<dbReference type="EMBL" id="CAKOGK010000001">
    <property type="protein sequence ID" value="CAH2078811.1"/>
    <property type="molecule type" value="Genomic_DNA"/>
</dbReference>
<keyword evidence="3" id="KW-1185">Reference proteome</keyword>
<evidence type="ECO:0000313" key="2">
    <source>
        <dbReference type="EMBL" id="CAH2078811.1"/>
    </source>
</evidence>
<comment type="caution">
    <text evidence="2">The sequence shown here is derived from an EMBL/GenBank/DDBJ whole genome shotgun (WGS) entry which is preliminary data.</text>
</comment>
<gene>
    <name evidence="2" type="ORF">IPOD504_LOCUS17664</name>
</gene>
<evidence type="ECO:0000313" key="3">
    <source>
        <dbReference type="Proteomes" id="UP000837857"/>
    </source>
</evidence>
<feature type="compositionally biased region" description="Polar residues" evidence="1">
    <location>
        <begin position="12"/>
        <end position="24"/>
    </location>
</feature>
<name>A0ABN8J6Q8_9NEOP</name>
<feature type="non-terminal residue" evidence="2">
    <location>
        <position position="96"/>
    </location>
</feature>
<organism evidence="2 3">
    <name type="scientific">Iphiclides podalirius</name>
    <name type="common">scarce swallowtail</name>
    <dbReference type="NCBI Taxonomy" id="110791"/>
    <lineage>
        <taxon>Eukaryota</taxon>
        <taxon>Metazoa</taxon>
        <taxon>Ecdysozoa</taxon>
        <taxon>Arthropoda</taxon>
        <taxon>Hexapoda</taxon>
        <taxon>Insecta</taxon>
        <taxon>Pterygota</taxon>
        <taxon>Neoptera</taxon>
        <taxon>Endopterygota</taxon>
        <taxon>Lepidoptera</taxon>
        <taxon>Glossata</taxon>
        <taxon>Ditrysia</taxon>
        <taxon>Papilionoidea</taxon>
        <taxon>Papilionidae</taxon>
        <taxon>Papilioninae</taxon>
        <taxon>Iphiclides</taxon>
    </lineage>
</organism>
<feature type="compositionally biased region" description="Acidic residues" evidence="1">
    <location>
        <begin position="33"/>
        <end position="42"/>
    </location>
</feature>
<sequence>MFTGEPSRPLPSISTMGAQRSGRLSSEATYTSTEDEEEEETSSEATTIRQLPQPRASGSGEIAGGSYFYAAPADYTPRHAIQRRSGDTPLPKRRLH</sequence>
<protein>
    <submittedName>
        <fullName evidence="2">Uncharacterized protein</fullName>
    </submittedName>
</protein>
<proteinExistence type="predicted"/>
<accession>A0ABN8J6Q8</accession>